<dbReference type="PATRIC" id="fig|1423734.3.peg.1163"/>
<keyword evidence="8 12" id="KW-0472">Membrane</keyword>
<dbReference type="SUPFAM" id="SSF52540">
    <property type="entry name" value="P-loop containing nucleoside triphosphate hydrolases"/>
    <property type="match status" value="1"/>
</dbReference>
<evidence type="ECO:0000256" key="2">
    <source>
        <dbReference type="ARBA" id="ARBA00020019"/>
    </source>
</evidence>
<dbReference type="InterPro" id="IPR005286">
    <property type="entry name" value="Cell_div_FtsE"/>
</dbReference>
<dbReference type="SMART" id="SM00382">
    <property type="entry name" value="AAA"/>
    <property type="match status" value="1"/>
</dbReference>
<dbReference type="GO" id="GO:0022857">
    <property type="term" value="F:transmembrane transporter activity"/>
    <property type="evidence" value="ECO:0007669"/>
    <property type="project" value="TreeGrafter"/>
</dbReference>
<dbReference type="PANTHER" id="PTHR24220">
    <property type="entry name" value="IMPORT ATP-BINDING PROTEIN"/>
    <property type="match status" value="1"/>
</dbReference>
<name>A0A0R1XT06_9LACO</name>
<dbReference type="InterPro" id="IPR003439">
    <property type="entry name" value="ABC_transporter-like_ATP-bd"/>
</dbReference>
<dbReference type="InterPro" id="IPR003593">
    <property type="entry name" value="AAA+_ATPase"/>
</dbReference>
<dbReference type="Pfam" id="PF00005">
    <property type="entry name" value="ABC_tran"/>
    <property type="match status" value="1"/>
</dbReference>
<evidence type="ECO:0000256" key="8">
    <source>
        <dbReference type="ARBA" id="ARBA00023136"/>
    </source>
</evidence>
<evidence type="ECO:0000256" key="9">
    <source>
        <dbReference type="ARBA" id="ARBA00023306"/>
    </source>
</evidence>
<organism evidence="14 15">
    <name type="scientific">Agrilactobacillus composti DSM 18527 = JCM 14202</name>
    <dbReference type="NCBI Taxonomy" id="1423734"/>
    <lineage>
        <taxon>Bacteria</taxon>
        <taxon>Bacillati</taxon>
        <taxon>Bacillota</taxon>
        <taxon>Bacilli</taxon>
        <taxon>Lactobacillales</taxon>
        <taxon>Lactobacillaceae</taxon>
        <taxon>Agrilactobacillus</taxon>
    </lineage>
</organism>
<dbReference type="PROSITE" id="PS00211">
    <property type="entry name" value="ABC_TRANSPORTER_1"/>
    <property type="match status" value="1"/>
</dbReference>
<dbReference type="AlphaFoldDB" id="A0A0R1XT06"/>
<evidence type="ECO:0000313" key="14">
    <source>
        <dbReference type="EMBL" id="KRM31147.1"/>
    </source>
</evidence>
<evidence type="ECO:0000256" key="5">
    <source>
        <dbReference type="ARBA" id="ARBA00022618"/>
    </source>
</evidence>
<evidence type="ECO:0000259" key="13">
    <source>
        <dbReference type="PROSITE" id="PS50893"/>
    </source>
</evidence>
<dbReference type="Gene3D" id="3.40.50.300">
    <property type="entry name" value="P-loop containing nucleotide triphosphate hydrolases"/>
    <property type="match status" value="1"/>
</dbReference>
<dbReference type="Proteomes" id="UP000051236">
    <property type="component" value="Unassembled WGS sequence"/>
</dbReference>
<dbReference type="GO" id="GO:0005524">
    <property type="term" value="F:ATP binding"/>
    <property type="evidence" value="ECO:0007669"/>
    <property type="project" value="UniProtKB-UniRule"/>
</dbReference>
<dbReference type="NCBIfam" id="TIGR02673">
    <property type="entry name" value="FtsE"/>
    <property type="match status" value="1"/>
</dbReference>
<evidence type="ECO:0000256" key="7">
    <source>
        <dbReference type="ARBA" id="ARBA00022840"/>
    </source>
</evidence>
<evidence type="ECO:0000256" key="11">
    <source>
        <dbReference type="ARBA" id="ARBA00055994"/>
    </source>
</evidence>
<keyword evidence="7 12" id="KW-0067">ATP-binding</keyword>
<gene>
    <name evidence="12" type="primary">ftsE</name>
    <name evidence="14" type="ORF">FC83_GL001151</name>
</gene>
<proteinExistence type="inferred from homology"/>
<keyword evidence="6 12" id="KW-0547">Nucleotide-binding</keyword>
<dbReference type="InterPro" id="IPR015854">
    <property type="entry name" value="ABC_transpr_LolD-like"/>
</dbReference>
<comment type="catalytic activity">
    <reaction evidence="10">
        <text>ATP + H2O = ADP + phosphate + H(+)</text>
        <dbReference type="Rhea" id="RHEA:13065"/>
        <dbReference type="ChEBI" id="CHEBI:15377"/>
        <dbReference type="ChEBI" id="CHEBI:15378"/>
        <dbReference type="ChEBI" id="CHEBI:30616"/>
        <dbReference type="ChEBI" id="CHEBI:43474"/>
        <dbReference type="ChEBI" id="CHEBI:456216"/>
    </reaction>
</comment>
<feature type="domain" description="ABC transporter" evidence="13">
    <location>
        <begin position="2"/>
        <end position="228"/>
    </location>
</feature>
<evidence type="ECO:0000256" key="3">
    <source>
        <dbReference type="ARBA" id="ARBA00022448"/>
    </source>
</evidence>
<sequence length="230" mass="25911">MIQFVDVSKKFQRKTVLENINLTIQQGEFVYIVGPSGAGKSTLIQLLYRQLLPSKGIIWVNQFDLTKMKAKGVPYLRRELGIVFQDFKLLPKLTVFENVAYAMAVTEKKPALIRRRVLEVLKEMGLANLRHRFPSELSGGEQQRVAIARAIVNRPSIVIADEPTGNLDPETAAGIINIFEAIHRQGSTVIMATHNHELVDRRPHRVVEIVAGQIVRDQAKGAYHYAGIRH</sequence>
<evidence type="ECO:0000313" key="15">
    <source>
        <dbReference type="Proteomes" id="UP000051236"/>
    </source>
</evidence>
<comment type="function">
    <text evidence="11">Part of the ABC transporter FtsEX involved in cellular division. Has ATPase activity. Essential for cell division and viability.</text>
</comment>
<dbReference type="RefSeq" id="WP_057002915.1">
    <property type="nucleotide sequence ID" value="NZ_AZGA01000084.1"/>
</dbReference>
<reference evidence="14 15" key="1">
    <citation type="journal article" date="2015" name="Genome Announc.">
        <title>Expanding the biotechnology potential of lactobacilli through comparative genomics of 213 strains and associated genera.</title>
        <authorList>
            <person name="Sun Z."/>
            <person name="Harris H.M."/>
            <person name="McCann A."/>
            <person name="Guo C."/>
            <person name="Argimon S."/>
            <person name="Zhang W."/>
            <person name="Yang X."/>
            <person name="Jeffery I.B."/>
            <person name="Cooney J.C."/>
            <person name="Kagawa T.F."/>
            <person name="Liu W."/>
            <person name="Song Y."/>
            <person name="Salvetti E."/>
            <person name="Wrobel A."/>
            <person name="Rasinkangas P."/>
            <person name="Parkhill J."/>
            <person name="Rea M.C."/>
            <person name="O'Sullivan O."/>
            <person name="Ritari J."/>
            <person name="Douillard F.P."/>
            <person name="Paul Ross R."/>
            <person name="Yang R."/>
            <person name="Briner A.E."/>
            <person name="Felis G.E."/>
            <person name="de Vos W.M."/>
            <person name="Barrangou R."/>
            <person name="Klaenhammer T.R."/>
            <person name="Caufield P.W."/>
            <person name="Cui Y."/>
            <person name="Zhang H."/>
            <person name="O'Toole P.W."/>
        </authorList>
    </citation>
    <scope>NUCLEOTIDE SEQUENCE [LARGE SCALE GENOMIC DNA]</scope>
    <source>
        <strain evidence="14 15">DSM 18527</strain>
    </source>
</reference>
<comment type="subunit">
    <text evidence="12">Homodimer. Forms a membrane-associated complex with FtsX.</text>
</comment>
<dbReference type="FunFam" id="3.40.50.300:FF:000056">
    <property type="entry name" value="Cell division ATP-binding protein FtsE"/>
    <property type="match status" value="1"/>
</dbReference>
<evidence type="ECO:0000256" key="1">
    <source>
        <dbReference type="ARBA" id="ARBA00005417"/>
    </source>
</evidence>
<comment type="caution">
    <text evidence="14">The sequence shown here is derived from an EMBL/GenBank/DDBJ whole genome shotgun (WGS) entry which is preliminary data.</text>
</comment>
<dbReference type="GO" id="GO:0016887">
    <property type="term" value="F:ATP hydrolysis activity"/>
    <property type="evidence" value="ECO:0007669"/>
    <property type="project" value="InterPro"/>
</dbReference>
<dbReference type="InterPro" id="IPR017871">
    <property type="entry name" value="ABC_transporter-like_CS"/>
</dbReference>
<dbReference type="GO" id="GO:0005886">
    <property type="term" value="C:plasma membrane"/>
    <property type="evidence" value="ECO:0007669"/>
    <property type="project" value="UniProtKB-SubCell"/>
</dbReference>
<evidence type="ECO:0000256" key="10">
    <source>
        <dbReference type="ARBA" id="ARBA00049360"/>
    </source>
</evidence>
<keyword evidence="15" id="KW-1185">Reference proteome</keyword>
<dbReference type="PANTHER" id="PTHR24220:SF470">
    <property type="entry name" value="CELL DIVISION ATP-BINDING PROTEIN FTSE"/>
    <property type="match status" value="1"/>
</dbReference>
<keyword evidence="9 12" id="KW-0131">Cell cycle</keyword>
<protein>
    <recommendedName>
        <fullName evidence="2 12">Cell division ATP-binding protein FtsE</fullName>
    </recommendedName>
</protein>
<dbReference type="EMBL" id="AZGA01000084">
    <property type="protein sequence ID" value="KRM31147.1"/>
    <property type="molecule type" value="Genomic_DNA"/>
</dbReference>
<comment type="subcellular location">
    <subcellularLocation>
        <location evidence="12">Cell membrane</location>
        <topology evidence="12">Peripheral membrane protein</topology>
        <orientation evidence="12">Cytoplasmic side</orientation>
    </subcellularLocation>
</comment>
<dbReference type="eggNOG" id="COG2884">
    <property type="taxonomic scope" value="Bacteria"/>
</dbReference>
<evidence type="ECO:0000256" key="12">
    <source>
        <dbReference type="RuleBase" id="RU365094"/>
    </source>
</evidence>
<dbReference type="STRING" id="1423734.FC83_GL001151"/>
<comment type="similarity">
    <text evidence="1 12">Belongs to the ABC transporter superfamily.</text>
</comment>
<dbReference type="PROSITE" id="PS50893">
    <property type="entry name" value="ABC_TRANSPORTER_2"/>
    <property type="match status" value="1"/>
</dbReference>
<accession>A0A0R1XT06</accession>
<dbReference type="GO" id="GO:0051301">
    <property type="term" value="P:cell division"/>
    <property type="evidence" value="ECO:0007669"/>
    <property type="project" value="UniProtKB-UniRule"/>
</dbReference>
<dbReference type="InterPro" id="IPR027417">
    <property type="entry name" value="P-loop_NTPase"/>
</dbReference>
<evidence type="ECO:0000256" key="6">
    <source>
        <dbReference type="ARBA" id="ARBA00022741"/>
    </source>
</evidence>
<evidence type="ECO:0000256" key="4">
    <source>
        <dbReference type="ARBA" id="ARBA00022475"/>
    </source>
</evidence>
<keyword evidence="5 12" id="KW-0132">Cell division</keyword>
<keyword evidence="4 12" id="KW-1003">Cell membrane</keyword>
<keyword evidence="3" id="KW-0813">Transport</keyword>